<keyword evidence="4" id="KW-0812">Transmembrane</keyword>
<sequence>MRKITVIIPVYKNKELLLKNLRQNWEFLKSCEVIVIDDASDENIPELIEKEFPKIKILSNQKNLGFGQTVNWGAKHANGDYLFLLNSDVLLDGESYKKAVKILNDNLQLFGVSFAQKEKNGEIVGKNAFFERRGFIFNKKVDNLTPGINGWAEGGCCLLRASYFKQINGFGSLFKPFYHEDNDLSYRANKRGWKIWFEPSILVQHYHESTIRKYFKDDFIKTIAYRNHFIFMWKNITDFELILKHIAYLPYYLFKHGFARDINFFKGFLGALFAFPLIFKSWIVEKKQSKVNDYTVLKLFK</sequence>
<dbReference type="InterPro" id="IPR001173">
    <property type="entry name" value="Glyco_trans_2-like"/>
</dbReference>
<keyword evidence="3" id="KW-0808">Transferase</keyword>
<dbReference type="EMBL" id="MFZF01000016">
    <property type="protein sequence ID" value="OGK16510.1"/>
    <property type="molecule type" value="Genomic_DNA"/>
</dbReference>
<dbReference type="PANTHER" id="PTHR43179">
    <property type="entry name" value="RHAMNOSYLTRANSFERASE WBBL"/>
    <property type="match status" value="1"/>
</dbReference>
<dbReference type="AlphaFoldDB" id="A0A1F7GC35"/>
<name>A0A1F7GC35_9BACT</name>
<evidence type="ECO:0000259" key="5">
    <source>
        <dbReference type="Pfam" id="PF00535"/>
    </source>
</evidence>
<organism evidence="6 7">
    <name type="scientific">Candidatus Roizmanbacteria bacterium RIFCSPHIGHO2_01_FULL_39_12b</name>
    <dbReference type="NCBI Taxonomy" id="1802030"/>
    <lineage>
        <taxon>Bacteria</taxon>
        <taxon>Candidatus Roizmaniibacteriota</taxon>
    </lineage>
</organism>
<feature type="transmembrane region" description="Helical" evidence="4">
    <location>
        <begin position="264"/>
        <end position="283"/>
    </location>
</feature>
<dbReference type="Gene3D" id="3.90.550.10">
    <property type="entry name" value="Spore Coat Polysaccharide Biosynthesis Protein SpsA, Chain A"/>
    <property type="match status" value="1"/>
</dbReference>
<evidence type="ECO:0000256" key="4">
    <source>
        <dbReference type="SAM" id="Phobius"/>
    </source>
</evidence>
<keyword evidence="2" id="KW-0328">Glycosyltransferase</keyword>
<accession>A0A1F7GC35</accession>
<dbReference type="PANTHER" id="PTHR43179:SF12">
    <property type="entry name" value="GALACTOFURANOSYLTRANSFERASE GLFT2"/>
    <property type="match status" value="1"/>
</dbReference>
<protein>
    <recommendedName>
        <fullName evidence="5">Glycosyltransferase 2-like domain-containing protein</fullName>
    </recommendedName>
</protein>
<feature type="domain" description="Glycosyltransferase 2-like" evidence="5">
    <location>
        <begin position="5"/>
        <end position="166"/>
    </location>
</feature>
<keyword evidence="4" id="KW-0472">Membrane</keyword>
<dbReference type="GO" id="GO:0016757">
    <property type="term" value="F:glycosyltransferase activity"/>
    <property type="evidence" value="ECO:0007669"/>
    <property type="project" value="UniProtKB-KW"/>
</dbReference>
<evidence type="ECO:0000256" key="1">
    <source>
        <dbReference type="ARBA" id="ARBA00006739"/>
    </source>
</evidence>
<dbReference type="SUPFAM" id="SSF53448">
    <property type="entry name" value="Nucleotide-diphospho-sugar transferases"/>
    <property type="match status" value="1"/>
</dbReference>
<evidence type="ECO:0000256" key="3">
    <source>
        <dbReference type="ARBA" id="ARBA00022679"/>
    </source>
</evidence>
<proteinExistence type="inferred from homology"/>
<dbReference type="InterPro" id="IPR029044">
    <property type="entry name" value="Nucleotide-diphossugar_trans"/>
</dbReference>
<evidence type="ECO:0000256" key="2">
    <source>
        <dbReference type="ARBA" id="ARBA00022676"/>
    </source>
</evidence>
<dbReference type="Pfam" id="PF00535">
    <property type="entry name" value="Glycos_transf_2"/>
    <property type="match status" value="1"/>
</dbReference>
<dbReference type="Proteomes" id="UP000178372">
    <property type="component" value="Unassembled WGS sequence"/>
</dbReference>
<keyword evidence="4" id="KW-1133">Transmembrane helix</keyword>
<reference evidence="6 7" key="1">
    <citation type="journal article" date="2016" name="Nat. Commun.">
        <title>Thousands of microbial genomes shed light on interconnected biogeochemical processes in an aquifer system.</title>
        <authorList>
            <person name="Anantharaman K."/>
            <person name="Brown C.T."/>
            <person name="Hug L.A."/>
            <person name="Sharon I."/>
            <person name="Castelle C.J."/>
            <person name="Probst A.J."/>
            <person name="Thomas B.C."/>
            <person name="Singh A."/>
            <person name="Wilkins M.J."/>
            <person name="Karaoz U."/>
            <person name="Brodie E.L."/>
            <person name="Williams K.H."/>
            <person name="Hubbard S.S."/>
            <person name="Banfield J.F."/>
        </authorList>
    </citation>
    <scope>NUCLEOTIDE SEQUENCE [LARGE SCALE GENOMIC DNA]</scope>
</reference>
<evidence type="ECO:0000313" key="6">
    <source>
        <dbReference type="EMBL" id="OGK16510.1"/>
    </source>
</evidence>
<comment type="caution">
    <text evidence="6">The sequence shown here is derived from an EMBL/GenBank/DDBJ whole genome shotgun (WGS) entry which is preliminary data.</text>
</comment>
<gene>
    <name evidence="6" type="ORF">A2690_04130</name>
</gene>
<evidence type="ECO:0000313" key="7">
    <source>
        <dbReference type="Proteomes" id="UP000178372"/>
    </source>
</evidence>
<comment type="similarity">
    <text evidence="1">Belongs to the glycosyltransferase 2 family.</text>
</comment>